<evidence type="ECO:0000256" key="1">
    <source>
        <dbReference type="SAM" id="SignalP"/>
    </source>
</evidence>
<evidence type="ECO:0000313" key="3">
    <source>
        <dbReference type="Proteomes" id="UP000444960"/>
    </source>
</evidence>
<dbReference type="EMBL" id="BJOV01000005">
    <property type="protein sequence ID" value="GEE03796.1"/>
    <property type="molecule type" value="Genomic_DNA"/>
</dbReference>
<accession>A0A7I9VES0</accession>
<organism evidence="2 3">
    <name type="scientific">Gordonia spumicola</name>
    <dbReference type="NCBI Taxonomy" id="589161"/>
    <lineage>
        <taxon>Bacteria</taxon>
        <taxon>Bacillati</taxon>
        <taxon>Actinomycetota</taxon>
        <taxon>Actinomycetes</taxon>
        <taxon>Mycobacteriales</taxon>
        <taxon>Gordoniaceae</taxon>
        <taxon>Gordonia</taxon>
    </lineage>
</organism>
<keyword evidence="3" id="KW-1185">Reference proteome</keyword>
<dbReference type="AlphaFoldDB" id="A0A7I9VES0"/>
<feature type="chain" id="PRO_5039336329" description="Secreted protein" evidence="1">
    <location>
        <begin position="21"/>
        <end position="129"/>
    </location>
</feature>
<proteinExistence type="predicted"/>
<protein>
    <recommendedName>
        <fullName evidence="4">Secreted protein</fullName>
    </recommendedName>
</protein>
<evidence type="ECO:0008006" key="4">
    <source>
        <dbReference type="Google" id="ProtNLM"/>
    </source>
</evidence>
<feature type="signal peptide" evidence="1">
    <location>
        <begin position="1"/>
        <end position="20"/>
    </location>
</feature>
<sequence length="129" mass="12995">MTIGAIVIGAVTVTAPYADAATVRPFQIQPAAFGNPNGSLDVPAVRCGVVRDGAGVVTVTGTMRDRWGCIPSATVSWINLSTGRTGHARLSGGLNGHVPQVRLSTGRGQVVLTLAAGGIMTPGFATIAA</sequence>
<gene>
    <name evidence="2" type="ORF">nbrc107696_42420</name>
</gene>
<keyword evidence="1" id="KW-0732">Signal</keyword>
<evidence type="ECO:0000313" key="2">
    <source>
        <dbReference type="EMBL" id="GEE03796.1"/>
    </source>
</evidence>
<name>A0A7I9VES0_9ACTN</name>
<comment type="caution">
    <text evidence="2">The sequence shown here is derived from an EMBL/GenBank/DDBJ whole genome shotgun (WGS) entry which is preliminary data.</text>
</comment>
<dbReference type="Proteomes" id="UP000444960">
    <property type="component" value="Unassembled WGS sequence"/>
</dbReference>
<reference evidence="3" key="1">
    <citation type="submission" date="2019-06" db="EMBL/GenBank/DDBJ databases">
        <title>Gordonia isolated from sludge of a wastewater treatment plant.</title>
        <authorList>
            <person name="Tamura T."/>
            <person name="Aoyama K."/>
            <person name="Kang Y."/>
            <person name="Saito S."/>
            <person name="Akiyama N."/>
            <person name="Yazawa K."/>
            <person name="Gonoi T."/>
            <person name="Mikami Y."/>
        </authorList>
    </citation>
    <scope>NUCLEOTIDE SEQUENCE [LARGE SCALE GENOMIC DNA]</scope>
    <source>
        <strain evidence="3">NBRC 107696</strain>
    </source>
</reference>